<dbReference type="InterPro" id="IPR001650">
    <property type="entry name" value="Helicase_C-like"/>
</dbReference>
<keyword evidence="2" id="KW-0347">Helicase</keyword>
<dbReference type="InterPro" id="IPR027417">
    <property type="entry name" value="P-loop_NTPase"/>
</dbReference>
<dbReference type="Pfam" id="PF00271">
    <property type="entry name" value="Helicase_C"/>
    <property type="match status" value="1"/>
</dbReference>
<comment type="caution">
    <text evidence="2">The sequence shown here is derived from an EMBL/GenBank/DDBJ whole genome shotgun (WGS) entry which is preliminary data.</text>
</comment>
<gene>
    <name evidence="2" type="primary">Dhx29</name>
    <name evidence="2" type="ORF">E2C01_099974</name>
</gene>
<accession>A0A5B7KI80</accession>
<dbReference type="Proteomes" id="UP000324222">
    <property type="component" value="Unassembled WGS sequence"/>
</dbReference>
<dbReference type="Gene3D" id="3.40.50.300">
    <property type="entry name" value="P-loop containing nucleotide triphosphate hydrolases"/>
    <property type="match status" value="1"/>
</dbReference>
<evidence type="ECO:0000313" key="2">
    <source>
        <dbReference type="EMBL" id="MPD04295.1"/>
    </source>
</evidence>
<evidence type="ECO:0000259" key="1">
    <source>
        <dbReference type="Pfam" id="PF00271"/>
    </source>
</evidence>
<keyword evidence="2" id="KW-0378">Hydrolase</keyword>
<evidence type="ECO:0000313" key="3">
    <source>
        <dbReference type="Proteomes" id="UP000324222"/>
    </source>
</evidence>
<reference evidence="2 3" key="1">
    <citation type="submission" date="2019-05" db="EMBL/GenBank/DDBJ databases">
        <title>Another draft genome of Portunus trituberculatus and its Hox gene families provides insights of decapod evolution.</title>
        <authorList>
            <person name="Jeong J.-H."/>
            <person name="Song I."/>
            <person name="Kim S."/>
            <person name="Choi T."/>
            <person name="Kim D."/>
            <person name="Ryu S."/>
            <person name="Kim W."/>
        </authorList>
    </citation>
    <scope>NUCLEOTIDE SEQUENCE [LARGE SCALE GENOMIC DNA]</scope>
    <source>
        <tissue evidence="2">Muscle</tissue>
    </source>
</reference>
<dbReference type="EMBL" id="VSRR010140357">
    <property type="protein sequence ID" value="MPD04295.1"/>
    <property type="molecule type" value="Genomic_DNA"/>
</dbReference>
<dbReference type="PANTHER" id="PTHR18934">
    <property type="entry name" value="ATP-DEPENDENT RNA HELICASE"/>
    <property type="match status" value="1"/>
</dbReference>
<proteinExistence type="predicted"/>
<dbReference type="GO" id="GO:0071013">
    <property type="term" value="C:catalytic step 2 spliceosome"/>
    <property type="evidence" value="ECO:0007669"/>
    <property type="project" value="TreeGrafter"/>
</dbReference>
<dbReference type="OrthoDB" id="10253254at2759"/>
<dbReference type="GO" id="GO:0003723">
    <property type="term" value="F:RNA binding"/>
    <property type="evidence" value="ECO:0007669"/>
    <property type="project" value="TreeGrafter"/>
</dbReference>
<organism evidence="2 3">
    <name type="scientific">Portunus trituberculatus</name>
    <name type="common">Swimming crab</name>
    <name type="synonym">Neptunus trituberculatus</name>
    <dbReference type="NCBI Taxonomy" id="210409"/>
    <lineage>
        <taxon>Eukaryota</taxon>
        <taxon>Metazoa</taxon>
        <taxon>Ecdysozoa</taxon>
        <taxon>Arthropoda</taxon>
        <taxon>Crustacea</taxon>
        <taxon>Multicrustacea</taxon>
        <taxon>Malacostraca</taxon>
        <taxon>Eumalacostraca</taxon>
        <taxon>Eucarida</taxon>
        <taxon>Decapoda</taxon>
        <taxon>Pleocyemata</taxon>
        <taxon>Brachyura</taxon>
        <taxon>Eubrachyura</taxon>
        <taxon>Portunoidea</taxon>
        <taxon>Portunidae</taxon>
        <taxon>Portuninae</taxon>
        <taxon>Portunus</taxon>
    </lineage>
</organism>
<keyword evidence="2" id="KW-0067">ATP-binding</keyword>
<keyword evidence="2" id="KW-0547">Nucleotide-binding</keyword>
<keyword evidence="3" id="KW-1185">Reference proteome</keyword>
<dbReference type="SUPFAM" id="SSF52540">
    <property type="entry name" value="P-loop containing nucleoside triphosphate hydrolases"/>
    <property type="match status" value="1"/>
</dbReference>
<dbReference type="AlphaFoldDB" id="A0A5B7KI80"/>
<feature type="domain" description="Helicase C-terminal" evidence="1">
    <location>
        <begin position="3"/>
        <end position="45"/>
    </location>
</feature>
<protein>
    <submittedName>
        <fullName evidence="2">ATP-dependent RNA helicase Dhx29</fullName>
    </submittedName>
</protein>
<dbReference type="PANTHER" id="PTHR18934:SF136">
    <property type="entry name" value="ATP-DEPENDENT RNA HELICASE DHX35-RELATED"/>
    <property type="match status" value="1"/>
</dbReference>
<dbReference type="GO" id="GO:0004386">
    <property type="term" value="F:helicase activity"/>
    <property type="evidence" value="ECO:0007669"/>
    <property type="project" value="UniProtKB-KW"/>
</dbReference>
<sequence>MQVWPLHGSLHNSDQLQAFLSPPQGVRKVVVATNLAETSITLPGIVFGECSGGGGSCNLW</sequence>
<name>A0A5B7KI80_PORTR</name>